<comment type="caution">
    <text evidence="1">The sequence shown here is derived from an EMBL/GenBank/DDBJ whole genome shotgun (WGS) entry which is preliminary data.</text>
</comment>
<reference evidence="1 2" key="1">
    <citation type="submission" date="2023-10" db="EMBL/GenBank/DDBJ databases">
        <title>Hymenobacter endophyticus sp. nov., an isolate from the leaf tissues of wheat.</title>
        <authorList>
            <person name="Dai Y."/>
        </authorList>
    </citation>
    <scope>NUCLEOTIDE SEQUENCE [LARGE SCALE GENOMIC DNA]</scope>
    <source>
        <strain evidence="1 2">ZK17L-C2</strain>
    </source>
</reference>
<protein>
    <recommendedName>
        <fullName evidence="3">DUF4251 domain-containing protein</fullName>
    </recommendedName>
</protein>
<keyword evidence="2" id="KW-1185">Reference proteome</keyword>
<evidence type="ECO:0000313" key="1">
    <source>
        <dbReference type="EMBL" id="MDU0368981.1"/>
    </source>
</evidence>
<dbReference type="Proteomes" id="UP001250698">
    <property type="component" value="Unassembled WGS sequence"/>
</dbReference>
<evidence type="ECO:0000313" key="2">
    <source>
        <dbReference type="Proteomes" id="UP001250698"/>
    </source>
</evidence>
<accession>A0ABU3TC85</accession>
<proteinExistence type="predicted"/>
<organism evidence="1 2">
    <name type="scientific">Hymenobacter endophyticus</name>
    <dbReference type="NCBI Taxonomy" id="3076335"/>
    <lineage>
        <taxon>Bacteria</taxon>
        <taxon>Pseudomonadati</taxon>
        <taxon>Bacteroidota</taxon>
        <taxon>Cytophagia</taxon>
        <taxon>Cytophagales</taxon>
        <taxon>Hymenobacteraceae</taxon>
        <taxon>Hymenobacter</taxon>
    </lineage>
</organism>
<dbReference type="EMBL" id="JAWDJT010000001">
    <property type="protein sequence ID" value="MDU0368981.1"/>
    <property type="molecule type" value="Genomic_DNA"/>
</dbReference>
<sequence length="181" mass="20486">MHFFLSQISRLKATRLLLLLFLLLPLALRAQQPASVRRLDESNGFRGLRFGTPLTESLHLKLLQDKGDEKIYERTDEDLRVGRFSAARIHYKFFKDQFATVTIIVRGPEHTGQVLPMFEGLYGPGRPDGFSYKWQGSLVALSYASLPNDQVILAMSSLPLAAQMQQAKAPVNTTKLKIKRK</sequence>
<name>A0ABU3TC85_9BACT</name>
<dbReference type="RefSeq" id="WP_315996500.1">
    <property type="nucleotide sequence ID" value="NZ_JAWDJT010000001.1"/>
</dbReference>
<evidence type="ECO:0008006" key="3">
    <source>
        <dbReference type="Google" id="ProtNLM"/>
    </source>
</evidence>
<gene>
    <name evidence="1" type="ORF">ROI90_01125</name>
</gene>